<keyword evidence="6" id="KW-1185">Reference proteome</keyword>
<comment type="caution">
    <text evidence="5">The sequence shown here is derived from an EMBL/GenBank/DDBJ whole genome shotgun (WGS) entry which is preliminary data.</text>
</comment>
<evidence type="ECO:0000259" key="4">
    <source>
        <dbReference type="PROSITE" id="PS51118"/>
    </source>
</evidence>
<protein>
    <submittedName>
        <fullName evidence="5">Winged helix-turn-helix transcriptional regulator</fullName>
    </submittedName>
</protein>
<dbReference type="PROSITE" id="PS51118">
    <property type="entry name" value="HTH_HXLR"/>
    <property type="match status" value="1"/>
</dbReference>
<name>A0ABW7AKA4_9ACTN</name>
<dbReference type="Pfam" id="PF01638">
    <property type="entry name" value="HxlR"/>
    <property type="match status" value="1"/>
</dbReference>
<organism evidence="5 6">
    <name type="scientific">Nonomuraea marmarensis</name>
    <dbReference type="NCBI Taxonomy" id="3351344"/>
    <lineage>
        <taxon>Bacteria</taxon>
        <taxon>Bacillati</taxon>
        <taxon>Actinomycetota</taxon>
        <taxon>Actinomycetes</taxon>
        <taxon>Streptosporangiales</taxon>
        <taxon>Streptosporangiaceae</taxon>
        <taxon>Nonomuraea</taxon>
    </lineage>
</organism>
<dbReference type="InterPro" id="IPR002577">
    <property type="entry name" value="HTH_HxlR"/>
</dbReference>
<dbReference type="RefSeq" id="WP_393171785.1">
    <property type="nucleotide sequence ID" value="NZ_JBICRM010000023.1"/>
</dbReference>
<evidence type="ECO:0000256" key="2">
    <source>
        <dbReference type="ARBA" id="ARBA00023125"/>
    </source>
</evidence>
<accession>A0ABW7AKA4</accession>
<evidence type="ECO:0000256" key="3">
    <source>
        <dbReference type="ARBA" id="ARBA00023163"/>
    </source>
</evidence>
<keyword evidence="2" id="KW-0238">DNA-binding</keyword>
<evidence type="ECO:0000256" key="1">
    <source>
        <dbReference type="ARBA" id="ARBA00023015"/>
    </source>
</evidence>
<reference evidence="5 6" key="1">
    <citation type="submission" date="2024-10" db="EMBL/GenBank/DDBJ databases">
        <authorList>
            <person name="Topkara A.R."/>
            <person name="Saygin H."/>
        </authorList>
    </citation>
    <scope>NUCLEOTIDE SEQUENCE [LARGE SCALE GENOMIC DNA]</scope>
    <source>
        <strain evidence="5 6">M3C6</strain>
    </source>
</reference>
<evidence type="ECO:0000313" key="5">
    <source>
        <dbReference type="EMBL" id="MFG1707809.1"/>
    </source>
</evidence>
<dbReference type="InterPro" id="IPR036388">
    <property type="entry name" value="WH-like_DNA-bd_sf"/>
</dbReference>
<feature type="domain" description="HTH hxlR-type" evidence="4">
    <location>
        <begin position="9"/>
        <end position="107"/>
    </location>
</feature>
<keyword evidence="1" id="KW-0805">Transcription regulation</keyword>
<evidence type="ECO:0000313" key="6">
    <source>
        <dbReference type="Proteomes" id="UP001603978"/>
    </source>
</evidence>
<dbReference type="InterPro" id="IPR036390">
    <property type="entry name" value="WH_DNA-bd_sf"/>
</dbReference>
<keyword evidence="3" id="KW-0804">Transcription</keyword>
<dbReference type="PANTHER" id="PTHR33204">
    <property type="entry name" value="TRANSCRIPTIONAL REGULATOR, MARR FAMILY"/>
    <property type="match status" value="1"/>
</dbReference>
<proteinExistence type="predicted"/>
<dbReference type="EMBL" id="JBICRM010000023">
    <property type="protein sequence ID" value="MFG1707809.1"/>
    <property type="molecule type" value="Genomic_DNA"/>
</dbReference>
<dbReference type="SUPFAM" id="SSF46785">
    <property type="entry name" value="Winged helix' DNA-binding domain"/>
    <property type="match status" value="1"/>
</dbReference>
<dbReference type="Proteomes" id="UP001603978">
    <property type="component" value="Unassembled WGS sequence"/>
</dbReference>
<dbReference type="PANTHER" id="PTHR33204:SF18">
    <property type="entry name" value="TRANSCRIPTIONAL REGULATORY PROTEIN"/>
    <property type="match status" value="1"/>
</dbReference>
<dbReference type="Gene3D" id="1.10.10.10">
    <property type="entry name" value="Winged helix-like DNA-binding domain superfamily/Winged helix DNA-binding domain"/>
    <property type="match status" value="1"/>
</dbReference>
<gene>
    <name evidence="5" type="ORF">ACFLIM_31845</name>
</gene>
<sequence>MKTQPSIPCPIGRAVGVLGERWTLLILRNANLGMTRFDAFRAELGIADNILANRLARLVEAGLLVRVPYRDGGRTRQEYRLTAAGADVLPVLRALAVWGQEHTEPYEPTEPMQVIHLLCGQATAPGDICGHCGQPIRRTEEAWLRPWRSDEPYPLAEPVRP</sequence>